<dbReference type="OrthoDB" id="4546670at2"/>
<protein>
    <submittedName>
        <fullName evidence="1">Uncharacterized protein</fullName>
    </submittedName>
</protein>
<evidence type="ECO:0000313" key="2">
    <source>
        <dbReference type="Proteomes" id="UP000095349"/>
    </source>
</evidence>
<dbReference type="STRING" id="285473.A4G23_02085"/>
<dbReference type="Proteomes" id="UP000095349">
    <property type="component" value="Chromosome"/>
</dbReference>
<dbReference type="AlphaFoldDB" id="A0A1D8G1C3"/>
<sequence>MTPSLPYVRFQSPARHPRGHHPGVFALANTLAREGRLSVDEHLLWRASNDWYDANHPNPSDTDPSVYDPDVNPGAVAWFRSTAGHLIARVDGCLALLAAHGVPCVRVETSDPGRIVYEDRFRVVAVPAGPPPGRARV</sequence>
<proteinExistence type="predicted"/>
<keyword evidence="2" id="KW-1185">Reference proteome</keyword>
<dbReference type="GeneID" id="33065517"/>
<dbReference type="RefSeq" id="WP_069976672.1">
    <property type="nucleotide sequence ID" value="NZ_CP017316.1"/>
</dbReference>
<organism evidence="1 2">
    <name type="scientific">Streptomyces rubrolavendulae</name>
    <dbReference type="NCBI Taxonomy" id="285473"/>
    <lineage>
        <taxon>Bacteria</taxon>
        <taxon>Bacillati</taxon>
        <taxon>Actinomycetota</taxon>
        <taxon>Actinomycetes</taxon>
        <taxon>Kitasatosporales</taxon>
        <taxon>Streptomycetaceae</taxon>
        <taxon>Streptomyces</taxon>
    </lineage>
</organism>
<accession>A0A1D8G1C3</accession>
<name>A0A1D8G1C3_9ACTN</name>
<dbReference type="KEGG" id="srn:A4G23_02085"/>
<gene>
    <name evidence="1" type="ORF">A4G23_02085</name>
</gene>
<evidence type="ECO:0000313" key="1">
    <source>
        <dbReference type="EMBL" id="AOT59249.1"/>
    </source>
</evidence>
<dbReference type="EMBL" id="CP017316">
    <property type="protein sequence ID" value="AOT59249.1"/>
    <property type="molecule type" value="Genomic_DNA"/>
</dbReference>
<dbReference type="PATRIC" id="fig|285473.5.peg.2171"/>
<reference evidence="1 2" key="1">
    <citation type="submission" date="2016-09" db="EMBL/GenBank/DDBJ databases">
        <title>Streptomyces rubrolavendulae MJM4426 Genome sequencing and assembly.</title>
        <authorList>
            <person name="Kim J.-G."/>
        </authorList>
    </citation>
    <scope>NUCLEOTIDE SEQUENCE [LARGE SCALE GENOMIC DNA]</scope>
    <source>
        <strain evidence="1 2">MJM4426</strain>
    </source>
</reference>